<keyword evidence="6" id="KW-1185">Reference proteome</keyword>
<dbReference type="Proteomes" id="UP001229421">
    <property type="component" value="Unassembled WGS sequence"/>
</dbReference>
<dbReference type="PANTHER" id="PTHR47358:SF2">
    <property type="entry name" value="E3 UBIQUITIN-PROTEIN LIGASE HOS1"/>
    <property type="match status" value="1"/>
</dbReference>
<gene>
    <name evidence="5" type="ORF">QVD17_28199</name>
</gene>
<evidence type="ECO:0000313" key="6">
    <source>
        <dbReference type="Proteomes" id="UP001229421"/>
    </source>
</evidence>
<feature type="domain" description="ELYS-like" evidence="4">
    <location>
        <begin position="409"/>
        <end position="646"/>
    </location>
</feature>
<organism evidence="5 6">
    <name type="scientific">Tagetes erecta</name>
    <name type="common">African marigold</name>
    <dbReference type="NCBI Taxonomy" id="13708"/>
    <lineage>
        <taxon>Eukaryota</taxon>
        <taxon>Viridiplantae</taxon>
        <taxon>Streptophyta</taxon>
        <taxon>Embryophyta</taxon>
        <taxon>Tracheophyta</taxon>
        <taxon>Spermatophyta</taxon>
        <taxon>Magnoliopsida</taxon>
        <taxon>eudicotyledons</taxon>
        <taxon>Gunneridae</taxon>
        <taxon>Pentapetalae</taxon>
        <taxon>asterids</taxon>
        <taxon>campanulids</taxon>
        <taxon>Asterales</taxon>
        <taxon>Asteraceae</taxon>
        <taxon>Asteroideae</taxon>
        <taxon>Heliantheae alliance</taxon>
        <taxon>Tageteae</taxon>
        <taxon>Tagetes</taxon>
    </lineage>
</organism>
<feature type="region of interest" description="Disordered" evidence="3">
    <location>
        <begin position="906"/>
        <end position="947"/>
    </location>
</feature>
<evidence type="ECO:0000313" key="5">
    <source>
        <dbReference type="EMBL" id="KAK1419043.1"/>
    </source>
</evidence>
<dbReference type="AlphaFoldDB" id="A0AAD8NS93"/>
<dbReference type="PANTHER" id="PTHR47358">
    <property type="entry name" value="E3 UBIQUITIN-PROTEIN LIGASE HOS1"/>
    <property type="match status" value="1"/>
</dbReference>
<reference evidence="5" key="1">
    <citation type="journal article" date="2023" name="bioRxiv">
        <title>Improved chromosome-level genome assembly for marigold (Tagetes erecta).</title>
        <authorList>
            <person name="Jiang F."/>
            <person name="Yuan L."/>
            <person name="Wang S."/>
            <person name="Wang H."/>
            <person name="Xu D."/>
            <person name="Wang A."/>
            <person name="Fan W."/>
        </authorList>
    </citation>
    <scope>NUCLEOTIDE SEQUENCE</scope>
    <source>
        <strain evidence="5">WSJ</strain>
        <tissue evidence="5">Leaf</tissue>
    </source>
</reference>
<dbReference type="InterPro" id="IPR044718">
    <property type="entry name" value="HOS1"/>
</dbReference>
<name>A0AAD8NS93_TARER</name>
<sequence>MWASHSCTNTNLKGPFLATCHFLYSTVLNNNNTETKIKAALLRSPTEIMENTKLFDGRATVHLDTDHRSSAVRHSTGNISFQPNYSFPKVQEALEHLASIDLIELCSEAKVEHCRATRDLRSCGRCVQSVLVSCGHASLCEECSPRCDVCPICRFPIPKTGNRLSRRLFYECIEAGLISKRYDDRFQEKDGEKQATADVERLYSFFDVALENNLLSLICHYITDVCMDESAVSSDPVVALLLDEVVVKDWCKRTFKNIVADLQPIYSLNVEEMKEKSSVLLKFTVKLSGITTVLEELESSFKDSLSAQLHDIQHLQESILKTKQHMEMMIWYTRHQFLEDLNRHGSFSSWRSDVRERKSAAITRAWPSPIETSKPNTAILFIEDALLNLENQQEYTPDREYELEITSLQKDGGFLFSRAKIEGIIGSYPFENLRSAIDILFLCGSSDLVLAKQAIFLYYLFDRLWKIPDDKWRFCVDDFSATFNIGRHSILESFTFYLLDDNSDEALQEACRLLPEISGPTTHPKVAQVLLESQNPYAALMVLRWSGSDSGTELVSLNEAVTAVRVRVECGFLIEAFMYQRSVCTKFKEKKLRQLNDDFEDGSNWLEILVTEICLLCIRRNFLDRIIGLPWNADEEKHLHKCLLDCAAEEPLVNTGSLLAVFYLQRYRYVEAYQVDRKLKSLEEDFISKNPVDAAVKSRMLTTQRWREGLIEKGIQLLPEVEQQKIKNGEMTELTPTASDNNASENPNLADSSNLVTSHVNSSFLLQFGDETPLPKSNISGLTSYNTPLSKMNTFSDTKRGTSMLKPVFKFDDITTSTTPLKDFNLGSSSIRKNKYLQNESSDHIPRSGNIATKFDDSPSSIGGLFKSKASSKSARLSRHGRDADFDDLMDMSWSNQDERISLQTTLNGRPRWRSDDASDDEEQQSPDRLTGGVSSRGLRRSRLTRR</sequence>
<accession>A0AAD8NS93</accession>
<dbReference type="Pfam" id="PF13934">
    <property type="entry name" value="ELYS"/>
    <property type="match status" value="1"/>
</dbReference>
<comment type="subcellular location">
    <subcellularLocation>
        <location evidence="1">Nucleus</location>
    </subcellularLocation>
</comment>
<dbReference type="GO" id="GO:0004842">
    <property type="term" value="F:ubiquitin-protein transferase activity"/>
    <property type="evidence" value="ECO:0007669"/>
    <property type="project" value="InterPro"/>
</dbReference>
<comment type="caution">
    <text evidence="5">The sequence shown here is derived from an EMBL/GenBank/DDBJ whole genome shotgun (WGS) entry which is preliminary data.</text>
</comment>
<feature type="compositionally biased region" description="Basic residues" evidence="3">
    <location>
        <begin position="938"/>
        <end position="947"/>
    </location>
</feature>
<dbReference type="EMBL" id="JAUHHV010000007">
    <property type="protein sequence ID" value="KAK1419043.1"/>
    <property type="molecule type" value="Genomic_DNA"/>
</dbReference>
<evidence type="ECO:0000256" key="1">
    <source>
        <dbReference type="ARBA" id="ARBA00004123"/>
    </source>
</evidence>
<protein>
    <recommendedName>
        <fullName evidence="4">ELYS-like domain-containing protein</fullName>
    </recommendedName>
</protein>
<dbReference type="GO" id="GO:0005634">
    <property type="term" value="C:nucleus"/>
    <property type="evidence" value="ECO:0007669"/>
    <property type="project" value="UniProtKB-SubCell"/>
</dbReference>
<evidence type="ECO:0000256" key="2">
    <source>
        <dbReference type="ARBA" id="ARBA00023242"/>
    </source>
</evidence>
<keyword evidence="2" id="KW-0539">Nucleus</keyword>
<proteinExistence type="predicted"/>
<evidence type="ECO:0000259" key="4">
    <source>
        <dbReference type="Pfam" id="PF13934"/>
    </source>
</evidence>
<evidence type="ECO:0000256" key="3">
    <source>
        <dbReference type="SAM" id="MobiDB-lite"/>
    </source>
</evidence>
<feature type="compositionally biased region" description="Low complexity" evidence="3">
    <location>
        <begin position="927"/>
        <end position="937"/>
    </location>
</feature>
<dbReference type="InterPro" id="IPR025151">
    <property type="entry name" value="ELYS_dom"/>
</dbReference>
<dbReference type="GO" id="GO:0016567">
    <property type="term" value="P:protein ubiquitination"/>
    <property type="evidence" value="ECO:0007669"/>
    <property type="project" value="InterPro"/>
</dbReference>